<sequence length="572" mass="63943">MNGSQPEAFACSEHHDKVYGQLDRLRRAGQLCDITLKSKDGRKLSAHKVVLAANNEFFHALFTTPIGVRDQDECHLREIEFEPLSLLIDHIYNGQLRINDENVQSLMAAASFLDMPKVVENCAQHLLAGAEAYNILGIRALCSQYSCFRIMPSVENAVCNMFYELRKTPSFLNLDIEEILKILKDDKLYIDTEVDVFHAAIDWIGYKVKERKKELPRLLSAVRMVLIPPADLQSIIGDDPLVKEDPACLDQVQDALKKLRLPQYERGQHAREPVKAPGVIFALGGIKDEGNNWPTVEIFDPHTQDWHFLRDLDIQRSHGFSVAVSKMSFYISGGFNKSKERCATVEVYDFLSNTLKQVAPMPLVLSNHSSAFLDGLLYVLGGTTDGGWTDRLYVYDPENDVWHCGAPLPNNRRHAQLVALGRYLYAIGGGQEAHATDLVDRYSPITNTWEAVAPLNDKRSRCGAAIYGQQIYVCGGVSPGLHALDSVEVYDPEKNTWTVGKKMMTSRANCALAVLGEKLYVIGGYDGVRKISSVDVFDVKANHWVAYDRMRSHEGRVGTATFILPPVSGKCI</sequence>
<dbReference type="InterPro" id="IPR000210">
    <property type="entry name" value="BTB/POZ_dom"/>
</dbReference>
<keyword evidence="5" id="KW-1185">Reference proteome</keyword>
<dbReference type="InterPro" id="IPR015915">
    <property type="entry name" value="Kelch-typ_b-propeller"/>
</dbReference>
<dbReference type="Pfam" id="PF01344">
    <property type="entry name" value="Kelch_1"/>
    <property type="match status" value="1"/>
</dbReference>
<dbReference type="FunFam" id="1.25.40.420:FF:000001">
    <property type="entry name" value="Kelch-like family member 12"/>
    <property type="match status" value="1"/>
</dbReference>
<feature type="domain" description="BTB" evidence="3">
    <location>
        <begin position="32"/>
        <end position="100"/>
    </location>
</feature>
<organism evidence="4 5">
    <name type="scientific">Mesorhabditis spiculigera</name>
    <dbReference type="NCBI Taxonomy" id="96644"/>
    <lineage>
        <taxon>Eukaryota</taxon>
        <taxon>Metazoa</taxon>
        <taxon>Ecdysozoa</taxon>
        <taxon>Nematoda</taxon>
        <taxon>Chromadorea</taxon>
        <taxon>Rhabditida</taxon>
        <taxon>Rhabditina</taxon>
        <taxon>Rhabditomorpha</taxon>
        <taxon>Rhabditoidea</taxon>
        <taxon>Rhabditidae</taxon>
        <taxon>Mesorhabditinae</taxon>
        <taxon>Mesorhabditis</taxon>
    </lineage>
</organism>
<dbReference type="PROSITE" id="PS50097">
    <property type="entry name" value="BTB"/>
    <property type="match status" value="1"/>
</dbReference>
<dbReference type="InterPro" id="IPR011705">
    <property type="entry name" value="BACK"/>
</dbReference>
<dbReference type="EMBL" id="CATQJA010002654">
    <property type="protein sequence ID" value="CAJ0578652.1"/>
    <property type="molecule type" value="Genomic_DNA"/>
</dbReference>
<evidence type="ECO:0000259" key="3">
    <source>
        <dbReference type="PROSITE" id="PS50097"/>
    </source>
</evidence>
<comment type="caution">
    <text evidence="4">The sequence shown here is derived from an EMBL/GenBank/DDBJ whole genome shotgun (WGS) entry which is preliminary data.</text>
</comment>
<gene>
    <name evidence="4" type="ORF">MSPICULIGERA_LOCUS16895</name>
</gene>
<name>A0AA36D2H1_9BILA</name>
<protein>
    <recommendedName>
        <fullName evidence="3">BTB domain-containing protein</fullName>
    </recommendedName>
</protein>
<keyword evidence="1" id="KW-0880">Kelch repeat</keyword>
<dbReference type="InterPro" id="IPR006652">
    <property type="entry name" value="Kelch_1"/>
</dbReference>
<dbReference type="Gene3D" id="3.30.710.10">
    <property type="entry name" value="Potassium Channel Kv1.1, Chain A"/>
    <property type="match status" value="1"/>
</dbReference>
<dbReference type="Pfam" id="PF00651">
    <property type="entry name" value="BTB"/>
    <property type="match status" value="1"/>
</dbReference>
<dbReference type="PANTHER" id="PTHR45632">
    <property type="entry name" value="LD33804P"/>
    <property type="match status" value="1"/>
</dbReference>
<dbReference type="Gene3D" id="2.120.10.80">
    <property type="entry name" value="Kelch-type beta propeller"/>
    <property type="match status" value="1"/>
</dbReference>
<evidence type="ECO:0000256" key="1">
    <source>
        <dbReference type="ARBA" id="ARBA00022441"/>
    </source>
</evidence>
<dbReference type="SMART" id="SM00612">
    <property type="entry name" value="Kelch"/>
    <property type="match status" value="6"/>
</dbReference>
<dbReference type="SMART" id="SM00875">
    <property type="entry name" value="BACK"/>
    <property type="match status" value="1"/>
</dbReference>
<evidence type="ECO:0000256" key="2">
    <source>
        <dbReference type="ARBA" id="ARBA00022737"/>
    </source>
</evidence>
<dbReference type="Pfam" id="PF07707">
    <property type="entry name" value="BACK"/>
    <property type="match status" value="1"/>
</dbReference>
<feature type="non-terminal residue" evidence="4">
    <location>
        <position position="572"/>
    </location>
</feature>
<dbReference type="AlphaFoldDB" id="A0AA36D2H1"/>
<dbReference type="PANTHER" id="PTHR45632:SF3">
    <property type="entry name" value="KELCH-LIKE PROTEIN 32"/>
    <property type="match status" value="1"/>
</dbReference>
<keyword evidence="2" id="KW-0677">Repeat</keyword>
<dbReference type="InterPro" id="IPR017096">
    <property type="entry name" value="BTB-kelch_protein"/>
</dbReference>
<dbReference type="SUPFAM" id="SSF117281">
    <property type="entry name" value="Kelch motif"/>
    <property type="match status" value="2"/>
</dbReference>
<dbReference type="Gene3D" id="1.25.40.420">
    <property type="match status" value="1"/>
</dbReference>
<dbReference type="SUPFAM" id="SSF54695">
    <property type="entry name" value="POZ domain"/>
    <property type="match status" value="1"/>
</dbReference>
<dbReference type="PIRSF" id="PIRSF037037">
    <property type="entry name" value="Kelch-like_protein_gigaxonin"/>
    <property type="match status" value="1"/>
</dbReference>
<proteinExistence type="predicted"/>
<dbReference type="InterPro" id="IPR011333">
    <property type="entry name" value="SKP1/BTB/POZ_sf"/>
</dbReference>
<dbReference type="SMART" id="SM00225">
    <property type="entry name" value="BTB"/>
    <property type="match status" value="1"/>
</dbReference>
<evidence type="ECO:0000313" key="5">
    <source>
        <dbReference type="Proteomes" id="UP001177023"/>
    </source>
</evidence>
<evidence type="ECO:0000313" key="4">
    <source>
        <dbReference type="EMBL" id="CAJ0578652.1"/>
    </source>
</evidence>
<dbReference type="Pfam" id="PF24681">
    <property type="entry name" value="Kelch_KLHDC2_KLHL20_DRC7"/>
    <property type="match status" value="1"/>
</dbReference>
<reference evidence="4" key="1">
    <citation type="submission" date="2023-06" db="EMBL/GenBank/DDBJ databases">
        <authorList>
            <person name="Delattre M."/>
        </authorList>
    </citation>
    <scope>NUCLEOTIDE SEQUENCE</scope>
    <source>
        <strain evidence="4">AF72</strain>
    </source>
</reference>
<accession>A0AA36D2H1</accession>
<dbReference type="Proteomes" id="UP001177023">
    <property type="component" value="Unassembled WGS sequence"/>
</dbReference>